<dbReference type="EMBL" id="NFLJ01000018">
    <property type="protein sequence ID" value="OUQ34289.1"/>
    <property type="molecule type" value="Genomic_DNA"/>
</dbReference>
<organism evidence="2 3">
    <name type="scientific">Massilimicrobiota timonensis</name>
    <dbReference type="NCBI Taxonomy" id="1776392"/>
    <lineage>
        <taxon>Bacteria</taxon>
        <taxon>Bacillati</taxon>
        <taxon>Bacillota</taxon>
        <taxon>Erysipelotrichia</taxon>
        <taxon>Erysipelotrichales</taxon>
        <taxon>Erysipelotrichaceae</taxon>
        <taxon>Massilimicrobiota</taxon>
    </lineage>
</organism>
<dbReference type="PANTHER" id="PTHR10285">
    <property type="entry name" value="URIDINE KINASE"/>
    <property type="match status" value="1"/>
</dbReference>
<gene>
    <name evidence="2" type="ORF">B5E75_07375</name>
</gene>
<dbReference type="GO" id="GO:0005524">
    <property type="term" value="F:ATP binding"/>
    <property type="evidence" value="ECO:0007669"/>
    <property type="project" value="InterPro"/>
</dbReference>
<dbReference type="SUPFAM" id="SSF55186">
    <property type="entry name" value="ThrRS/AlaRS common domain"/>
    <property type="match status" value="1"/>
</dbReference>
<keyword evidence="2" id="KW-0418">Kinase</keyword>
<evidence type="ECO:0000313" key="3">
    <source>
        <dbReference type="Proteomes" id="UP000195305"/>
    </source>
</evidence>
<dbReference type="CDD" id="cd02028">
    <property type="entry name" value="UMPK_like"/>
    <property type="match status" value="1"/>
</dbReference>
<protein>
    <submittedName>
        <fullName evidence="2">Nucleoside kinase</fullName>
    </submittedName>
</protein>
<dbReference type="Gene3D" id="3.40.50.300">
    <property type="entry name" value="P-loop containing nucleotide triphosphate hydrolases"/>
    <property type="match status" value="1"/>
</dbReference>
<accession>A0A1Y4SWH8</accession>
<dbReference type="RefSeq" id="WP_087358111.1">
    <property type="nucleotide sequence ID" value="NZ_AP031415.1"/>
</dbReference>
<dbReference type="SUPFAM" id="SSF52540">
    <property type="entry name" value="P-loop containing nucleoside triphosphate hydrolases"/>
    <property type="match status" value="1"/>
</dbReference>
<dbReference type="InterPro" id="IPR027417">
    <property type="entry name" value="P-loop_NTPase"/>
</dbReference>
<sequence>MLLNIQNQQIEIEKPMRLEDIIKTYDSNQSIYAGIVDGKLCELTYRIEKNASIEWVKKDSMIGKQIYERTLTFVFIVAVKHLFKNANIHIEFTFQDGLYCSIQKNESLTPQDVNKIKQKMLEIIHKKAKITRHILPKNQAIDFLKKNHLEDKADLLQYRSKDICSIYEMEGIYDYFYGFMLPDASYLHDISLQFFAPGLRLGRYDVTFQHYKLFQVMKEYEEWGKLIDVANVAKMNEKIMNGQTNELMLMSEAMIEKKLSELASYIAKEKEHLKMILIAGPSSAGKTTFSKRLGIHLKILGMDPITISMDDFYLNRTQTPRLLDGSYDFENIEAIDLKLFNETMLQLIHHKPVYLPHYHFQTGLREYNQQPTVLSPRQILIIEGIHGLNPRTSYYIPENMKMKIYINALTHLNYDNHNRIPTSDYRLIRRIARDYQFRNADATETIRRWKNVQKGEEQYIYPYQEQADVIFNTSMVYELAILKPIVQKLLLQVSPKEKEYIEAHRLYKLLDYFIAAKVDVPQISILAEFIGNSIFQE</sequence>
<dbReference type="Pfam" id="PF00485">
    <property type="entry name" value="PRK"/>
    <property type="match status" value="1"/>
</dbReference>
<reference evidence="2 3" key="1">
    <citation type="journal article" date="2018" name="BMC Genomics">
        <title>Whole genome sequencing and function prediction of 133 gut anaerobes isolated from chicken caecum in pure cultures.</title>
        <authorList>
            <person name="Medvecky M."/>
            <person name="Cejkova D."/>
            <person name="Polansky O."/>
            <person name="Karasova D."/>
            <person name="Kubasova T."/>
            <person name="Cizek A."/>
            <person name="Rychlik I."/>
        </authorList>
    </citation>
    <scope>NUCLEOTIDE SEQUENCE [LARGE SCALE GENOMIC DNA]</scope>
    <source>
        <strain evidence="2 3">An13</strain>
    </source>
</reference>
<feature type="domain" description="Phosphoribulokinase/uridine kinase" evidence="1">
    <location>
        <begin position="276"/>
        <end position="473"/>
    </location>
</feature>
<dbReference type="Gene3D" id="3.30.980.10">
    <property type="entry name" value="Threonyl-trna Synthetase, Chain A, domain 2"/>
    <property type="match status" value="1"/>
</dbReference>
<comment type="caution">
    <text evidence="2">The sequence shown here is derived from an EMBL/GenBank/DDBJ whole genome shotgun (WGS) entry which is preliminary data.</text>
</comment>
<dbReference type="GO" id="GO:0016301">
    <property type="term" value="F:kinase activity"/>
    <property type="evidence" value="ECO:0007669"/>
    <property type="project" value="UniProtKB-KW"/>
</dbReference>
<name>A0A1Y4SWH8_9FIRM</name>
<dbReference type="AlphaFoldDB" id="A0A1Y4SWH8"/>
<evidence type="ECO:0000313" key="2">
    <source>
        <dbReference type="EMBL" id="OUQ34289.1"/>
    </source>
</evidence>
<dbReference type="Proteomes" id="UP000195305">
    <property type="component" value="Unassembled WGS sequence"/>
</dbReference>
<dbReference type="InterPro" id="IPR006083">
    <property type="entry name" value="PRK/URK"/>
</dbReference>
<keyword evidence="2" id="KW-0808">Transferase</keyword>
<keyword evidence="3" id="KW-1185">Reference proteome</keyword>
<dbReference type="OrthoDB" id="9764644at2"/>
<proteinExistence type="predicted"/>
<dbReference type="InterPro" id="IPR018163">
    <property type="entry name" value="Thr/Ala-tRNA-synth_IIc_edit"/>
</dbReference>
<evidence type="ECO:0000259" key="1">
    <source>
        <dbReference type="Pfam" id="PF00485"/>
    </source>
</evidence>